<feature type="compositionally biased region" description="Basic and acidic residues" evidence="1">
    <location>
        <begin position="311"/>
        <end position="322"/>
    </location>
</feature>
<dbReference type="HOGENOM" id="CLU_074745_0_0_2"/>
<dbReference type="Pfam" id="PF03692">
    <property type="entry name" value="CxxCxxCC"/>
    <property type="match status" value="1"/>
</dbReference>
<feature type="compositionally biased region" description="Acidic residues" evidence="1">
    <location>
        <begin position="1"/>
        <end position="14"/>
    </location>
</feature>
<evidence type="ECO:0000256" key="1">
    <source>
        <dbReference type="SAM" id="MobiDB-lite"/>
    </source>
</evidence>
<feature type="compositionally biased region" description="Polar residues" evidence="1">
    <location>
        <begin position="77"/>
        <end position="91"/>
    </location>
</feature>
<reference evidence="2 3" key="1">
    <citation type="journal article" date="2013" name="PLoS ONE">
        <title>Assembly-driven community genomics of a hypersaline microbial ecosystem.</title>
        <authorList>
            <person name="Podell S."/>
            <person name="Ugalde J.A."/>
            <person name="Narasingarao P."/>
            <person name="Banfield J.F."/>
            <person name="Heidelberg K.B."/>
            <person name="Allen E.E."/>
        </authorList>
    </citation>
    <scope>NUCLEOTIDE SEQUENCE [LARGE SCALE GENOMIC DNA]</scope>
    <source>
        <strain evidence="3">J07HQW1</strain>
    </source>
</reference>
<feature type="compositionally biased region" description="Basic and acidic residues" evidence="1">
    <location>
        <begin position="59"/>
        <end position="75"/>
    </location>
</feature>
<protein>
    <submittedName>
        <fullName evidence="2">Putative Fe-S-cluster oxidoreductase</fullName>
    </submittedName>
</protein>
<feature type="compositionally biased region" description="Basic and acidic residues" evidence="1">
    <location>
        <begin position="107"/>
        <end position="132"/>
    </location>
</feature>
<sequence>MKDTEMTDLSDGETGEMQTLEAELARAKSLSVESLADAIESIGFECTRCGACCTAHHEEESKNQTTDADTHHKSGSEPAQTTDNTPIESNGSETETHTATATTESSRIGHDAKIDAHDRTQTAHNLDKENRADAATQSPTTEPHTATIFPDEVRELQTAVDEMKNERTDTNTQSSTEWRDVARPMPYGLDNDNTTGTTFEWALQTDACGNCVFYEETDGIGSCQAHDNRPLICATYPFSVALGGTSQPMGEAVDEAGMVRAHECEGLGREITRDRAEELAATLRTRAIRELEEAISLRDTYEPPGSTDGIVVHDSEGAKRPDGTPIDDQ</sequence>
<feature type="compositionally biased region" description="Polar residues" evidence="1">
    <location>
        <begin position="135"/>
        <end position="144"/>
    </location>
</feature>
<dbReference type="InterPro" id="IPR005358">
    <property type="entry name" value="Puta_zinc/iron-chelating_dom"/>
</dbReference>
<dbReference type="Proteomes" id="UP000030649">
    <property type="component" value="Unassembled WGS sequence"/>
</dbReference>
<accession>U1ML88</accession>
<dbReference type="PANTHER" id="PTHR35866:SF2">
    <property type="entry name" value="YKGJ FAMILY CYSTEINE CLUSTER PROTEIN"/>
    <property type="match status" value="1"/>
</dbReference>
<feature type="region of interest" description="Disordered" evidence="1">
    <location>
        <begin position="296"/>
        <end position="329"/>
    </location>
</feature>
<proteinExistence type="predicted"/>
<dbReference type="PANTHER" id="PTHR35866">
    <property type="entry name" value="PUTATIVE-RELATED"/>
    <property type="match status" value="1"/>
</dbReference>
<feature type="compositionally biased region" description="Low complexity" evidence="1">
    <location>
        <begin position="97"/>
        <end position="106"/>
    </location>
</feature>
<organism evidence="2 3">
    <name type="scientific">Haloquadratum walsbyi J07HQW1</name>
    <dbReference type="NCBI Taxonomy" id="1238424"/>
    <lineage>
        <taxon>Archaea</taxon>
        <taxon>Methanobacteriati</taxon>
        <taxon>Methanobacteriota</taxon>
        <taxon>Stenosarchaea group</taxon>
        <taxon>Halobacteria</taxon>
        <taxon>Halobacteriales</taxon>
        <taxon>Haloferacaceae</taxon>
        <taxon>Haloquadratum</taxon>
    </lineage>
</organism>
<feature type="region of interest" description="Disordered" evidence="1">
    <location>
        <begin position="1"/>
        <end position="21"/>
    </location>
</feature>
<gene>
    <name evidence="2" type="ORF">J07HQW1_00395</name>
</gene>
<evidence type="ECO:0000313" key="3">
    <source>
        <dbReference type="Proteomes" id="UP000030649"/>
    </source>
</evidence>
<dbReference type="EMBL" id="KE356560">
    <property type="protein sequence ID" value="ERG90374.1"/>
    <property type="molecule type" value="Genomic_DNA"/>
</dbReference>
<dbReference type="AlphaFoldDB" id="U1ML88"/>
<evidence type="ECO:0000313" key="2">
    <source>
        <dbReference type="EMBL" id="ERG90374.1"/>
    </source>
</evidence>
<name>U1ML88_9EURY</name>
<dbReference type="STRING" id="1238424.J07HQW1_00395"/>
<feature type="region of interest" description="Disordered" evidence="1">
    <location>
        <begin position="59"/>
        <end position="146"/>
    </location>
</feature>